<dbReference type="PANTHER" id="PTHR38663:SF1">
    <property type="entry name" value="L-ORNITHINE N(5)-MONOOXYGENASE"/>
    <property type="match status" value="1"/>
</dbReference>
<feature type="region of interest" description="Disordered" evidence="1">
    <location>
        <begin position="279"/>
        <end position="299"/>
    </location>
</feature>
<sequence length="585" mass="64803">MTTTSKEPSAHDGGVPCPNGVLHDIIIVGAGPCGLAVAARLREQNPAAIFTDEEHRRFHWIKRHGKKMALRHDRRGRVSGAADAPARSDYNMVVLDADHDDWMGRWNHLFKTFDIKHLRSPMFWHVDPNDRDSLLSKAYVQGREKELMEIKNCVGKEVSKHMKKKRRKYVGGKGESRVDINERDRNDYFNPTQALFYDHCSDVVGRYGLQAGNLIHKERVLDISYAPVSGISVTDERLFTVRTNKGIRYAPIVVVAVGPGNQPRIPQIPGMVPIGTPSTTCTTPSSQPPTQPPPPQTSHAMQIHTFPDPTLTEKLASGRGRDTNILIIGGGLTSAQLADLALRKGVGTVWQLMRGPLRVKQFDVDLAWMGKFRNVEQARFWQAESDAERLSLLKEARGGGSVTPGYYRVLKGHVEGGMLRVFERTRMTGARFEEAEGVWRVETCPEVCQGEGGLPPMDYIYFATGVETDFAALPWLQTMLASHPIEGYGGFPCLNDDLMWKDGVPLFMAGRLAALKLGPSAPNLGGARLAAERIAWGIEEVVRRECRLLHGGEDGADSPEEDRELVDYYASGEGSMFRSLAEVAA</sequence>
<proteinExistence type="predicted"/>
<evidence type="ECO:0000313" key="2">
    <source>
        <dbReference type="EMBL" id="KAK4039194.1"/>
    </source>
</evidence>
<reference evidence="3" key="1">
    <citation type="journal article" date="2023" name="Mol. Phylogenet. Evol.">
        <title>Genome-scale phylogeny and comparative genomics of the fungal order Sordariales.</title>
        <authorList>
            <person name="Hensen N."/>
            <person name="Bonometti L."/>
            <person name="Westerberg I."/>
            <person name="Brannstrom I.O."/>
            <person name="Guillou S."/>
            <person name="Cros-Aarteil S."/>
            <person name="Calhoun S."/>
            <person name="Haridas S."/>
            <person name="Kuo A."/>
            <person name="Mondo S."/>
            <person name="Pangilinan J."/>
            <person name="Riley R."/>
            <person name="LaButti K."/>
            <person name="Andreopoulos B."/>
            <person name="Lipzen A."/>
            <person name="Chen C."/>
            <person name="Yan M."/>
            <person name="Daum C."/>
            <person name="Ng V."/>
            <person name="Clum A."/>
            <person name="Steindorff A."/>
            <person name="Ohm R.A."/>
            <person name="Martin F."/>
            <person name="Silar P."/>
            <person name="Natvig D.O."/>
            <person name="Lalanne C."/>
            <person name="Gautier V."/>
            <person name="Ament-Velasquez S.L."/>
            <person name="Kruys A."/>
            <person name="Hutchinson M.I."/>
            <person name="Powell A.J."/>
            <person name="Barry K."/>
            <person name="Miller A.N."/>
            <person name="Grigoriev I.V."/>
            <person name="Debuchy R."/>
            <person name="Gladieux P."/>
            <person name="Hiltunen Thoren M."/>
            <person name="Johannesson H."/>
        </authorList>
    </citation>
    <scope>NUCLEOTIDE SEQUENCE [LARGE SCALE GENOMIC DNA]</scope>
    <source>
        <strain evidence="3">CBS 284.82</strain>
    </source>
</reference>
<dbReference type="AlphaFoldDB" id="A0AAN6PHP8"/>
<dbReference type="PANTHER" id="PTHR38663">
    <property type="match status" value="1"/>
</dbReference>
<name>A0AAN6PHP8_9PEZI</name>
<organism evidence="2 3">
    <name type="scientific">Parachaetomium inaequale</name>
    <dbReference type="NCBI Taxonomy" id="2588326"/>
    <lineage>
        <taxon>Eukaryota</taxon>
        <taxon>Fungi</taxon>
        <taxon>Dikarya</taxon>
        <taxon>Ascomycota</taxon>
        <taxon>Pezizomycotina</taxon>
        <taxon>Sordariomycetes</taxon>
        <taxon>Sordariomycetidae</taxon>
        <taxon>Sordariales</taxon>
        <taxon>Chaetomiaceae</taxon>
        <taxon>Parachaetomium</taxon>
    </lineage>
</organism>
<evidence type="ECO:0000313" key="3">
    <source>
        <dbReference type="Proteomes" id="UP001303115"/>
    </source>
</evidence>
<protein>
    <submittedName>
        <fullName evidence="2">FAD binding domain-protein</fullName>
    </submittedName>
</protein>
<feature type="compositionally biased region" description="Pro residues" evidence="1">
    <location>
        <begin position="286"/>
        <end position="296"/>
    </location>
</feature>
<keyword evidence="3" id="KW-1185">Reference proteome</keyword>
<dbReference type="InterPro" id="IPR036188">
    <property type="entry name" value="FAD/NAD-bd_sf"/>
</dbReference>
<comment type="caution">
    <text evidence="2">The sequence shown here is derived from an EMBL/GenBank/DDBJ whole genome shotgun (WGS) entry which is preliminary data.</text>
</comment>
<dbReference type="SUPFAM" id="SSF51905">
    <property type="entry name" value="FAD/NAD(P)-binding domain"/>
    <property type="match status" value="1"/>
</dbReference>
<dbReference type="Gene3D" id="3.50.50.60">
    <property type="entry name" value="FAD/NAD(P)-binding domain"/>
    <property type="match status" value="2"/>
</dbReference>
<accession>A0AAN6PHP8</accession>
<gene>
    <name evidence="2" type="ORF">C8A01DRAFT_36816</name>
</gene>
<evidence type="ECO:0000256" key="1">
    <source>
        <dbReference type="SAM" id="MobiDB-lite"/>
    </source>
</evidence>
<dbReference type="EMBL" id="MU854407">
    <property type="protein sequence ID" value="KAK4039194.1"/>
    <property type="molecule type" value="Genomic_DNA"/>
</dbReference>
<dbReference type="Proteomes" id="UP001303115">
    <property type="component" value="Unassembled WGS sequence"/>
</dbReference>